<dbReference type="AlphaFoldDB" id="A0A2T8FEW6"/>
<organism evidence="3 4">
    <name type="scientific">Nocardioides gansuensis</name>
    <dbReference type="NCBI Taxonomy" id="2138300"/>
    <lineage>
        <taxon>Bacteria</taxon>
        <taxon>Bacillati</taxon>
        <taxon>Actinomycetota</taxon>
        <taxon>Actinomycetes</taxon>
        <taxon>Propionibacteriales</taxon>
        <taxon>Nocardioidaceae</taxon>
        <taxon>Nocardioides</taxon>
    </lineage>
</organism>
<comment type="caution">
    <text evidence="3">The sequence shown here is derived from an EMBL/GenBank/DDBJ whole genome shotgun (WGS) entry which is preliminary data.</text>
</comment>
<proteinExistence type="predicted"/>
<evidence type="ECO:0008006" key="5">
    <source>
        <dbReference type="Google" id="ProtNLM"/>
    </source>
</evidence>
<accession>A0A2T8FEW6</accession>
<dbReference type="EMBL" id="QDGZ01000001">
    <property type="protein sequence ID" value="PVG84239.1"/>
    <property type="molecule type" value="Genomic_DNA"/>
</dbReference>
<evidence type="ECO:0000256" key="2">
    <source>
        <dbReference type="SAM" id="Phobius"/>
    </source>
</evidence>
<dbReference type="InterPro" id="IPR025557">
    <property type="entry name" value="DUF4282"/>
</dbReference>
<dbReference type="Pfam" id="PF14110">
    <property type="entry name" value="DUF4282"/>
    <property type="match status" value="1"/>
</dbReference>
<evidence type="ECO:0000313" key="3">
    <source>
        <dbReference type="EMBL" id="PVG84239.1"/>
    </source>
</evidence>
<feature type="region of interest" description="Disordered" evidence="1">
    <location>
        <begin position="1"/>
        <end position="24"/>
    </location>
</feature>
<feature type="transmembrane region" description="Helical" evidence="2">
    <location>
        <begin position="94"/>
        <end position="116"/>
    </location>
</feature>
<dbReference type="OrthoDB" id="3261033at2"/>
<dbReference type="Proteomes" id="UP000246018">
    <property type="component" value="Unassembled WGS sequence"/>
</dbReference>
<evidence type="ECO:0000256" key="1">
    <source>
        <dbReference type="SAM" id="MobiDB-lite"/>
    </source>
</evidence>
<sequence>MSHYGNTPQDPYGQSGQNPYGQQPDYSQQQPAYYGGIGQQPPKKGFFGALFDFGFNTFITPMVVKVVYVIGLVAMVLAFFVLLVGAFSQDAMSGIAVLILGPIVLLLYLCLFRMMLEFYVAVVRMSEDIHERLPRS</sequence>
<name>A0A2T8FEW6_9ACTN</name>
<keyword evidence="2" id="KW-0472">Membrane</keyword>
<dbReference type="RefSeq" id="WP_116570368.1">
    <property type="nucleotide sequence ID" value="NZ_QDGZ01000001.1"/>
</dbReference>
<reference evidence="3 4" key="1">
    <citation type="submission" date="2018-04" db="EMBL/GenBank/DDBJ databases">
        <title>Genome of Nocardioides gansuensis WSJ-1.</title>
        <authorList>
            <person name="Wu S."/>
            <person name="Wang G."/>
        </authorList>
    </citation>
    <scope>NUCLEOTIDE SEQUENCE [LARGE SCALE GENOMIC DNA]</scope>
    <source>
        <strain evidence="3 4">WSJ-1</strain>
    </source>
</reference>
<protein>
    <recommendedName>
        <fullName evidence="5">DUF4282 domain-containing protein</fullName>
    </recommendedName>
</protein>
<evidence type="ECO:0000313" key="4">
    <source>
        <dbReference type="Proteomes" id="UP000246018"/>
    </source>
</evidence>
<keyword evidence="2" id="KW-1133">Transmembrane helix</keyword>
<feature type="transmembrane region" description="Helical" evidence="2">
    <location>
        <begin position="66"/>
        <end position="88"/>
    </location>
</feature>
<gene>
    <name evidence="3" type="ORF">DDE18_00960</name>
</gene>
<keyword evidence="4" id="KW-1185">Reference proteome</keyword>
<keyword evidence="2" id="KW-0812">Transmembrane</keyword>